<keyword evidence="2" id="KW-0812">Transmembrane</keyword>
<feature type="transmembrane region" description="Helical" evidence="2">
    <location>
        <begin position="67"/>
        <end position="87"/>
    </location>
</feature>
<feature type="compositionally biased region" description="Low complexity" evidence="1">
    <location>
        <begin position="196"/>
        <end position="222"/>
    </location>
</feature>
<feature type="transmembrane region" description="Helical" evidence="2">
    <location>
        <begin position="139"/>
        <end position="161"/>
    </location>
</feature>
<dbReference type="Proteomes" id="UP000621455">
    <property type="component" value="Unassembled WGS sequence"/>
</dbReference>
<proteinExistence type="predicted"/>
<gene>
    <name evidence="3" type="ORF">F2P44_05240</name>
</gene>
<sequence>MNNLYAAPTADMTARAGTGETYVPRMFAMNGRIGRVRYLVYSTFLWTAVLLLITAMVVVLVRTFSPMMGLFGLVILLPALAATFILTRRRLHDMELSGWFGLLHLVPLVNLFFNLWMFFGPGAEGANKYGLPPAPNTRVMVIAAWVLPIAFAASMPSLMTLEEKWIYMIFYGEAAGSGKTRDPFSARNAPAEDDGATASGDASADSGAPAEAPAAAAPASAN</sequence>
<feature type="region of interest" description="Disordered" evidence="1">
    <location>
        <begin position="177"/>
        <end position="222"/>
    </location>
</feature>
<feature type="transmembrane region" description="Helical" evidence="2">
    <location>
        <begin position="99"/>
        <end position="119"/>
    </location>
</feature>
<feature type="transmembrane region" description="Helical" evidence="2">
    <location>
        <begin position="38"/>
        <end position="61"/>
    </location>
</feature>
<dbReference type="EMBL" id="WHJG01000003">
    <property type="protein sequence ID" value="NHZ78685.1"/>
    <property type="molecule type" value="Genomic_DNA"/>
</dbReference>
<dbReference type="RefSeq" id="WP_167085653.1">
    <property type="nucleotide sequence ID" value="NZ_WHJG01000003.1"/>
</dbReference>
<keyword evidence="4" id="KW-1185">Reference proteome</keyword>
<dbReference type="PANTHER" id="PTHR34980">
    <property type="entry name" value="INNER MEMBRANE PROTEIN-RELATED-RELATED"/>
    <property type="match status" value="1"/>
</dbReference>
<name>A0ABX0NE15_9BURK</name>
<comment type="caution">
    <text evidence="3">The sequence shown here is derived from an EMBL/GenBank/DDBJ whole genome shotgun (WGS) entry which is preliminary data.</text>
</comment>
<evidence type="ECO:0000313" key="4">
    <source>
        <dbReference type="Proteomes" id="UP000621455"/>
    </source>
</evidence>
<protein>
    <submittedName>
        <fullName evidence="3">DUF805 domain-containing protein</fullName>
    </submittedName>
</protein>
<reference evidence="3 4" key="1">
    <citation type="submission" date="2019-10" db="EMBL/GenBank/DDBJ databases">
        <title>Taxonomy of Antarctic Massilia spp.: description of Massilia rubra sp. nov., Massilia aquatica sp. nov., Massilia mucilaginosa sp. nov., Massilia frigida sp. nov. isolated from streams, lakes and regoliths.</title>
        <authorList>
            <person name="Holochova P."/>
            <person name="Sedlacek I."/>
            <person name="Kralova S."/>
            <person name="Maslanova I."/>
            <person name="Busse H.-J."/>
            <person name="Stankova E."/>
            <person name="Vrbovska V."/>
            <person name="Kovarovic V."/>
            <person name="Bartak M."/>
            <person name="Svec P."/>
            <person name="Pantucek R."/>
        </authorList>
    </citation>
    <scope>NUCLEOTIDE SEQUENCE [LARGE SCALE GENOMIC DNA]</scope>
    <source>
        <strain evidence="3 4">CCM 8695</strain>
    </source>
</reference>
<dbReference type="Pfam" id="PF05656">
    <property type="entry name" value="DUF805"/>
    <property type="match status" value="1"/>
</dbReference>
<evidence type="ECO:0000313" key="3">
    <source>
        <dbReference type="EMBL" id="NHZ78685.1"/>
    </source>
</evidence>
<accession>A0ABX0NE15</accession>
<keyword evidence="2" id="KW-0472">Membrane</keyword>
<dbReference type="PANTHER" id="PTHR34980:SF3">
    <property type="entry name" value="BLR8105 PROTEIN"/>
    <property type="match status" value="1"/>
</dbReference>
<organism evidence="3 4">
    <name type="scientific">Massilia frigida</name>
    <dbReference type="NCBI Taxonomy" id="2609281"/>
    <lineage>
        <taxon>Bacteria</taxon>
        <taxon>Pseudomonadati</taxon>
        <taxon>Pseudomonadota</taxon>
        <taxon>Betaproteobacteria</taxon>
        <taxon>Burkholderiales</taxon>
        <taxon>Oxalobacteraceae</taxon>
        <taxon>Telluria group</taxon>
        <taxon>Massilia</taxon>
    </lineage>
</organism>
<keyword evidence="2" id="KW-1133">Transmembrane helix</keyword>
<evidence type="ECO:0000256" key="2">
    <source>
        <dbReference type="SAM" id="Phobius"/>
    </source>
</evidence>
<evidence type="ECO:0000256" key="1">
    <source>
        <dbReference type="SAM" id="MobiDB-lite"/>
    </source>
</evidence>
<dbReference type="InterPro" id="IPR008523">
    <property type="entry name" value="DUF805"/>
</dbReference>